<dbReference type="EMBL" id="JARTCD010000002">
    <property type="protein sequence ID" value="KAJ8663314.1"/>
    <property type="molecule type" value="Genomic_DNA"/>
</dbReference>
<accession>A0AAD8DHH7</accession>
<dbReference type="Proteomes" id="UP001234581">
    <property type="component" value="Unassembled WGS sequence"/>
</dbReference>
<comment type="caution">
    <text evidence="1">The sequence shown here is derived from an EMBL/GenBank/DDBJ whole genome shotgun (WGS) entry which is preliminary data.</text>
</comment>
<dbReference type="AlphaFoldDB" id="A0AAD8DHH7"/>
<protein>
    <submittedName>
        <fullName evidence="1">Uncharacterized protein</fullName>
    </submittedName>
</protein>
<reference evidence="1 2" key="1">
    <citation type="submission" date="2023-03" db="EMBL/GenBank/DDBJ databases">
        <title>Genome sequence of Lichtheimia ornata CBS 291.66.</title>
        <authorList>
            <person name="Mohabir J.T."/>
            <person name="Shea T.P."/>
            <person name="Kurbessoian T."/>
            <person name="Berby B."/>
            <person name="Fontaine J."/>
            <person name="Livny J."/>
            <person name="Gnirke A."/>
            <person name="Stajich J.E."/>
            <person name="Cuomo C.A."/>
        </authorList>
    </citation>
    <scope>NUCLEOTIDE SEQUENCE [LARGE SCALE GENOMIC DNA]</scope>
    <source>
        <strain evidence="1">CBS 291.66</strain>
    </source>
</reference>
<proteinExistence type="predicted"/>
<keyword evidence="2" id="KW-1185">Reference proteome</keyword>
<name>A0AAD8DHH7_9FUNG</name>
<organism evidence="1 2">
    <name type="scientific">Lichtheimia ornata</name>
    <dbReference type="NCBI Taxonomy" id="688661"/>
    <lineage>
        <taxon>Eukaryota</taxon>
        <taxon>Fungi</taxon>
        <taxon>Fungi incertae sedis</taxon>
        <taxon>Mucoromycota</taxon>
        <taxon>Mucoromycotina</taxon>
        <taxon>Mucoromycetes</taxon>
        <taxon>Mucorales</taxon>
        <taxon>Lichtheimiaceae</taxon>
        <taxon>Lichtheimia</taxon>
    </lineage>
</organism>
<gene>
    <name evidence="1" type="ORF">O0I10_000553</name>
</gene>
<dbReference type="RefSeq" id="XP_058348226.1">
    <property type="nucleotide sequence ID" value="XM_058480662.1"/>
</dbReference>
<evidence type="ECO:0000313" key="2">
    <source>
        <dbReference type="Proteomes" id="UP001234581"/>
    </source>
</evidence>
<dbReference type="GeneID" id="83207975"/>
<sequence length="119" mass="13048">MVSTIKEYPASRSTTTTSAIAVTKVSRDNSELIGDPKHPLPPLKRLLHLTTGNVLEATNATWVSYHLVAYSPPSSIDNSTPSSTHASETSHPRFVSFALVKWKPLAICFWTIIQTSILD</sequence>
<evidence type="ECO:0000313" key="1">
    <source>
        <dbReference type="EMBL" id="KAJ8663314.1"/>
    </source>
</evidence>